<dbReference type="EMBL" id="CM034392">
    <property type="protein sequence ID" value="KAJ0180305.1"/>
    <property type="molecule type" value="Genomic_DNA"/>
</dbReference>
<organism evidence="1 2">
    <name type="scientific">Dendrolimus kikuchii</name>
    <dbReference type="NCBI Taxonomy" id="765133"/>
    <lineage>
        <taxon>Eukaryota</taxon>
        <taxon>Metazoa</taxon>
        <taxon>Ecdysozoa</taxon>
        <taxon>Arthropoda</taxon>
        <taxon>Hexapoda</taxon>
        <taxon>Insecta</taxon>
        <taxon>Pterygota</taxon>
        <taxon>Neoptera</taxon>
        <taxon>Endopterygota</taxon>
        <taxon>Lepidoptera</taxon>
        <taxon>Glossata</taxon>
        <taxon>Ditrysia</taxon>
        <taxon>Bombycoidea</taxon>
        <taxon>Lasiocampidae</taxon>
        <taxon>Dendrolimus</taxon>
    </lineage>
</organism>
<reference evidence="1 2" key="1">
    <citation type="journal article" date="2021" name="Front. Genet.">
        <title>Chromosome-Level Genome Assembly Reveals Significant Gene Expansion in the Toll and IMD Signaling Pathways of Dendrolimus kikuchii.</title>
        <authorList>
            <person name="Zhou J."/>
            <person name="Wu P."/>
            <person name="Xiong Z."/>
            <person name="Liu N."/>
            <person name="Zhao N."/>
            <person name="Ji M."/>
            <person name="Qiu Y."/>
            <person name="Yang B."/>
        </authorList>
    </citation>
    <scope>NUCLEOTIDE SEQUENCE [LARGE SCALE GENOMIC DNA]</scope>
    <source>
        <strain evidence="1">Ann1</strain>
    </source>
</reference>
<comment type="caution">
    <text evidence="1">The sequence shown here is derived from an EMBL/GenBank/DDBJ whole genome shotgun (WGS) entry which is preliminary data.</text>
</comment>
<name>A0ACC1D8Z8_9NEOP</name>
<keyword evidence="2" id="KW-1185">Reference proteome</keyword>
<protein>
    <submittedName>
        <fullName evidence="1">Uncharacterized protein</fullName>
    </submittedName>
</protein>
<gene>
    <name evidence="1" type="ORF">K1T71_003709</name>
</gene>
<accession>A0ACC1D8Z8</accession>
<evidence type="ECO:0000313" key="2">
    <source>
        <dbReference type="Proteomes" id="UP000824533"/>
    </source>
</evidence>
<proteinExistence type="predicted"/>
<sequence>MMHFQPTQTITTIDELFYILIEQNINGNSGKAECLVLRTDRRTDASHLHTVSCWFFASKHFLAYLN</sequence>
<evidence type="ECO:0000313" key="1">
    <source>
        <dbReference type="EMBL" id="KAJ0180305.1"/>
    </source>
</evidence>
<dbReference type="Proteomes" id="UP000824533">
    <property type="component" value="Linkage Group LG06"/>
</dbReference>